<accession>A0A382MQA7</accession>
<dbReference type="EMBL" id="UINC01094346">
    <property type="protein sequence ID" value="SVC49511.1"/>
    <property type="molecule type" value="Genomic_DNA"/>
</dbReference>
<feature type="transmembrane region" description="Helical" evidence="5">
    <location>
        <begin position="190"/>
        <end position="212"/>
    </location>
</feature>
<dbReference type="AlphaFoldDB" id="A0A382MQA7"/>
<evidence type="ECO:0000256" key="5">
    <source>
        <dbReference type="SAM" id="Phobius"/>
    </source>
</evidence>
<dbReference type="SUPFAM" id="SSF103481">
    <property type="entry name" value="Multidrug resistance efflux transporter EmrE"/>
    <property type="match status" value="1"/>
</dbReference>
<dbReference type="Pfam" id="PF00892">
    <property type="entry name" value="EamA"/>
    <property type="match status" value="1"/>
</dbReference>
<feature type="transmembrane region" description="Helical" evidence="5">
    <location>
        <begin position="104"/>
        <end position="125"/>
    </location>
</feature>
<feature type="transmembrane region" description="Helical" evidence="5">
    <location>
        <begin position="163"/>
        <end position="183"/>
    </location>
</feature>
<dbReference type="GO" id="GO:0016020">
    <property type="term" value="C:membrane"/>
    <property type="evidence" value="ECO:0007669"/>
    <property type="project" value="UniProtKB-SubCell"/>
</dbReference>
<evidence type="ECO:0000313" key="7">
    <source>
        <dbReference type="EMBL" id="SVC49511.1"/>
    </source>
</evidence>
<evidence type="ECO:0000256" key="1">
    <source>
        <dbReference type="ARBA" id="ARBA00004141"/>
    </source>
</evidence>
<feature type="transmembrane region" description="Helical" evidence="5">
    <location>
        <begin position="132"/>
        <end position="151"/>
    </location>
</feature>
<name>A0A382MQA7_9ZZZZ</name>
<feature type="transmembrane region" description="Helical" evidence="5">
    <location>
        <begin position="14"/>
        <end position="34"/>
    </location>
</feature>
<organism evidence="7">
    <name type="scientific">marine metagenome</name>
    <dbReference type="NCBI Taxonomy" id="408172"/>
    <lineage>
        <taxon>unclassified sequences</taxon>
        <taxon>metagenomes</taxon>
        <taxon>ecological metagenomes</taxon>
    </lineage>
</organism>
<sequence>MKSLETVLNSSNRFWAWLVLLFLGVAWGLSFSLAKMSTEGGAHPLGISYWQSLIGAVLLVAFNALKGHRLPLGKDYLFLYITCGLLGSIIPGILFLYAASRVSAGVLAITVATVPLMTFVSVVLLRVEKASFVRMLGVLFGIISIVLLVAPRESLPDPAITPWVLIAILASVSYTAENLIIALRTPAGANAFVVVSGMFLVATVMMTPVVWLTGTFEPLTWPI</sequence>
<evidence type="ECO:0000256" key="3">
    <source>
        <dbReference type="ARBA" id="ARBA00022989"/>
    </source>
</evidence>
<evidence type="ECO:0000259" key="6">
    <source>
        <dbReference type="Pfam" id="PF00892"/>
    </source>
</evidence>
<comment type="subcellular location">
    <subcellularLocation>
        <location evidence="1">Membrane</location>
        <topology evidence="1">Multi-pass membrane protein</topology>
    </subcellularLocation>
</comment>
<dbReference type="InterPro" id="IPR050638">
    <property type="entry name" value="AA-Vitamin_Transporters"/>
</dbReference>
<dbReference type="PANTHER" id="PTHR32322:SF2">
    <property type="entry name" value="EAMA DOMAIN-CONTAINING PROTEIN"/>
    <property type="match status" value="1"/>
</dbReference>
<feature type="transmembrane region" description="Helical" evidence="5">
    <location>
        <begin position="46"/>
        <end position="65"/>
    </location>
</feature>
<proteinExistence type="predicted"/>
<dbReference type="InterPro" id="IPR037185">
    <property type="entry name" value="EmrE-like"/>
</dbReference>
<dbReference type="InterPro" id="IPR000620">
    <property type="entry name" value="EamA_dom"/>
</dbReference>
<dbReference type="PANTHER" id="PTHR32322">
    <property type="entry name" value="INNER MEMBRANE TRANSPORTER"/>
    <property type="match status" value="1"/>
</dbReference>
<feature type="transmembrane region" description="Helical" evidence="5">
    <location>
        <begin position="77"/>
        <end position="98"/>
    </location>
</feature>
<feature type="non-terminal residue" evidence="7">
    <location>
        <position position="223"/>
    </location>
</feature>
<protein>
    <recommendedName>
        <fullName evidence="6">EamA domain-containing protein</fullName>
    </recommendedName>
</protein>
<keyword evidence="3 5" id="KW-1133">Transmembrane helix</keyword>
<keyword evidence="2 5" id="KW-0812">Transmembrane</keyword>
<feature type="domain" description="EamA" evidence="6">
    <location>
        <begin position="16"/>
        <end position="149"/>
    </location>
</feature>
<evidence type="ECO:0000256" key="4">
    <source>
        <dbReference type="ARBA" id="ARBA00023136"/>
    </source>
</evidence>
<reference evidence="7" key="1">
    <citation type="submission" date="2018-05" db="EMBL/GenBank/DDBJ databases">
        <authorList>
            <person name="Lanie J.A."/>
            <person name="Ng W.-L."/>
            <person name="Kazmierczak K.M."/>
            <person name="Andrzejewski T.M."/>
            <person name="Davidsen T.M."/>
            <person name="Wayne K.J."/>
            <person name="Tettelin H."/>
            <person name="Glass J.I."/>
            <person name="Rusch D."/>
            <person name="Podicherti R."/>
            <person name="Tsui H.-C.T."/>
            <person name="Winkler M.E."/>
        </authorList>
    </citation>
    <scope>NUCLEOTIDE SEQUENCE</scope>
</reference>
<keyword evidence="4 5" id="KW-0472">Membrane</keyword>
<gene>
    <name evidence="7" type="ORF">METZ01_LOCUS302365</name>
</gene>
<evidence type="ECO:0000256" key="2">
    <source>
        <dbReference type="ARBA" id="ARBA00022692"/>
    </source>
</evidence>